<dbReference type="KEGG" id="ngr:NAEGRDRAFT_73723"/>
<keyword evidence="2" id="KW-0328">Glycosyltransferase</keyword>
<dbReference type="InterPro" id="IPR049625">
    <property type="entry name" value="Glyco_transf_61_cat"/>
</dbReference>
<evidence type="ECO:0000256" key="9">
    <source>
        <dbReference type="ARBA" id="ARBA00048317"/>
    </source>
</evidence>
<reference evidence="12 13" key="1">
    <citation type="journal article" date="2010" name="Cell">
        <title>The genome of Naegleria gruberi illuminates early eukaryotic versatility.</title>
        <authorList>
            <person name="Fritz-Laylin L.K."/>
            <person name="Prochnik S.E."/>
            <person name="Ginger M.L."/>
            <person name="Dacks J.B."/>
            <person name="Carpenter M.L."/>
            <person name="Field M.C."/>
            <person name="Kuo A."/>
            <person name="Paredez A."/>
            <person name="Chapman J."/>
            <person name="Pham J."/>
            <person name="Shu S."/>
            <person name="Neupane R."/>
            <person name="Cipriano M."/>
            <person name="Mancuso J."/>
            <person name="Tu H."/>
            <person name="Salamov A."/>
            <person name="Lindquist E."/>
            <person name="Shapiro H."/>
            <person name="Lucas S."/>
            <person name="Grigoriev I.V."/>
            <person name="Cande W.Z."/>
            <person name="Fulton C."/>
            <person name="Rokhsar D.S."/>
            <person name="Dawson S.C."/>
        </authorList>
    </citation>
    <scope>NUCLEOTIDE SEQUENCE [LARGE SCALE GENOMIC DNA]</scope>
    <source>
        <strain evidence="12 13">NEG-M</strain>
    </source>
</reference>
<dbReference type="EMBL" id="GG738907">
    <property type="protein sequence ID" value="EFC38497.1"/>
    <property type="molecule type" value="Genomic_DNA"/>
</dbReference>
<evidence type="ECO:0000313" key="12">
    <source>
        <dbReference type="EMBL" id="EFC38497.1"/>
    </source>
</evidence>
<organism evidence="13">
    <name type="scientific">Naegleria gruberi</name>
    <name type="common">Amoeba</name>
    <dbReference type="NCBI Taxonomy" id="5762"/>
    <lineage>
        <taxon>Eukaryota</taxon>
        <taxon>Discoba</taxon>
        <taxon>Heterolobosea</taxon>
        <taxon>Tetramitia</taxon>
        <taxon>Eutetramitia</taxon>
        <taxon>Vahlkampfiidae</taxon>
        <taxon>Naegleria</taxon>
    </lineage>
</organism>
<proteinExistence type="predicted"/>
<dbReference type="VEuPathDB" id="AmoebaDB:NAEGRDRAFT_73723"/>
<evidence type="ECO:0000259" key="11">
    <source>
        <dbReference type="Pfam" id="PF04577"/>
    </source>
</evidence>
<dbReference type="GO" id="GO:0097363">
    <property type="term" value="F:protein O-acetylglucosaminyltransferase activity"/>
    <property type="evidence" value="ECO:0007669"/>
    <property type="project" value="UniProtKB-EC"/>
</dbReference>
<evidence type="ECO:0000256" key="8">
    <source>
        <dbReference type="ARBA" id="ARBA00042574"/>
    </source>
</evidence>
<evidence type="ECO:0000256" key="4">
    <source>
        <dbReference type="ARBA" id="ARBA00022729"/>
    </source>
</evidence>
<keyword evidence="5" id="KW-0256">Endoplasmic reticulum</keyword>
<gene>
    <name evidence="12" type="ORF">NAEGRDRAFT_73723</name>
</gene>
<dbReference type="PANTHER" id="PTHR20961">
    <property type="entry name" value="GLYCOSYLTRANSFERASE"/>
    <property type="match status" value="1"/>
</dbReference>
<dbReference type="Proteomes" id="UP000006671">
    <property type="component" value="Unassembled WGS sequence"/>
</dbReference>
<feature type="domain" description="Glycosyltransferase 61 catalytic" evidence="11">
    <location>
        <begin position="209"/>
        <end position="418"/>
    </location>
</feature>
<dbReference type="InterPro" id="IPR007657">
    <property type="entry name" value="Glycosyltransferase_61"/>
</dbReference>
<dbReference type="InParanoid" id="D2VXE8"/>
<dbReference type="EC" id="2.4.1.255" evidence="1"/>
<dbReference type="Pfam" id="PF04577">
    <property type="entry name" value="Glyco_transf_61"/>
    <property type="match status" value="1"/>
</dbReference>
<dbReference type="OrthoDB" id="529273at2759"/>
<dbReference type="eggNOG" id="KOG4698">
    <property type="taxonomic scope" value="Eukaryota"/>
</dbReference>
<dbReference type="RefSeq" id="XP_002671241.1">
    <property type="nucleotide sequence ID" value="XM_002671195.1"/>
</dbReference>
<evidence type="ECO:0000256" key="10">
    <source>
        <dbReference type="ARBA" id="ARBA00049432"/>
    </source>
</evidence>
<keyword evidence="3" id="KW-0808">Transferase</keyword>
<dbReference type="AlphaFoldDB" id="D2VXE8"/>
<evidence type="ECO:0000256" key="7">
    <source>
        <dbReference type="ARBA" id="ARBA00040944"/>
    </source>
</evidence>
<comment type="catalytic activity">
    <reaction evidence="9">
        <text>L-seryl-[protein] + UDP-N-acetyl-alpha-D-glucosamine = 3-O-(N-acetyl-beta-D-glucosaminyl)-L-seryl-[protein] + UDP + H(+)</text>
        <dbReference type="Rhea" id="RHEA:48904"/>
        <dbReference type="Rhea" id="RHEA-COMP:9863"/>
        <dbReference type="Rhea" id="RHEA-COMP:12251"/>
        <dbReference type="ChEBI" id="CHEBI:15378"/>
        <dbReference type="ChEBI" id="CHEBI:29999"/>
        <dbReference type="ChEBI" id="CHEBI:57705"/>
        <dbReference type="ChEBI" id="CHEBI:58223"/>
        <dbReference type="ChEBI" id="CHEBI:90838"/>
        <dbReference type="EC" id="2.4.1.255"/>
    </reaction>
</comment>
<dbReference type="OMA" id="PTERACE"/>
<evidence type="ECO:0000256" key="6">
    <source>
        <dbReference type="ARBA" id="ARBA00023180"/>
    </source>
</evidence>
<evidence type="ECO:0000256" key="3">
    <source>
        <dbReference type="ARBA" id="ARBA00022679"/>
    </source>
</evidence>
<keyword evidence="4" id="KW-0732">Signal</keyword>
<dbReference type="PANTHER" id="PTHR20961:SF148">
    <property type="entry name" value="EGF DOMAIN-SPECIFIC O-LINKED N-ACETYLGLUCOSAMINE TRANSFERASE"/>
    <property type="match status" value="1"/>
</dbReference>
<keyword evidence="13" id="KW-1185">Reference proteome</keyword>
<name>D2VXE8_NAEGR</name>
<sequence>MWRKLPQLICSEQNMKNSSLFERSQDRVCYDEYDCGLLRKWKEKPLIFCGEEETITEPPKSKFQLFKNIWRSSGKGDYKSNLVCYNFNNKHLPGGTKPHTVCKSQNLIIDFSKLVHAECLRYRPNYFCKKPTYYNYNRGALIGNCKFHDSRFNLDYFSKDFGKDIFSSFRSVDDLSPNEKLRISHNDVEIVTGTTLFIFREQDEHVNLFHAISDFYAGYLILEMFQTKNQKLQVVLMDEHYEGFVDFLWNHTLSVSRPVVKASHFKGRPVRFENALFASSGYATPLFSSLKDFAINQHTCHSQVELIRSFADMILSGLNIKKRRAQQGDLIKILFISRKPYQKDGVDHQYMARQITNEDDVVNAIKKHSRSKEFEVKKVDFVHYSLKEQIELVHNSDFLIGFHGAGLTHTFFLPEGTSALLEIWNSPRLESWRCFEQITRWKGNAYHLWTNQDFRALEVNNSGDYLRIEIPSFMWSFNVLLDELVEMRQKHLR</sequence>
<keyword evidence="6" id="KW-0325">Glycoprotein</keyword>
<evidence type="ECO:0000313" key="13">
    <source>
        <dbReference type="Proteomes" id="UP000006671"/>
    </source>
</evidence>
<dbReference type="STRING" id="5762.D2VXE8"/>
<accession>D2VXE8</accession>
<protein>
    <recommendedName>
        <fullName evidence="7">EGF domain-specific O-linked N-acetylglucosamine transferase</fullName>
        <ecNumber evidence="1">2.4.1.255</ecNumber>
    </recommendedName>
    <alternativeName>
        <fullName evidence="8">Extracellular O-linked N-acetylglucosamine transferase</fullName>
    </alternativeName>
</protein>
<dbReference type="GeneID" id="8858341"/>
<evidence type="ECO:0000256" key="5">
    <source>
        <dbReference type="ARBA" id="ARBA00022824"/>
    </source>
</evidence>
<evidence type="ECO:0000256" key="2">
    <source>
        <dbReference type="ARBA" id="ARBA00022676"/>
    </source>
</evidence>
<comment type="catalytic activity">
    <reaction evidence="10">
        <text>L-threonyl-[protein] + UDP-N-acetyl-alpha-D-glucosamine = 3-O-(N-acetyl-beta-D-glucosaminyl)-L-threonyl-[protein] + UDP + H(+)</text>
        <dbReference type="Rhea" id="RHEA:48908"/>
        <dbReference type="Rhea" id="RHEA-COMP:11060"/>
        <dbReference type="Rhea" id="RHEA-COMP:12252"/>
        <dbReference type="ChEBI" id="CHEBI:15378"/>
        <dbReference type="ChEBI" id="CHEBI:30013"/>
        <dbReference type="ChEBI" id="CHEBI:57705"/>
        <dbReference type="ChEBI" id="CHEBI:58223"/>
        <dbReference type="ChEBI" id="CHEBI:90840"/>
        <dbReference type="EC" id="2.4.1.255"/>
    </reaction>
</comment>
<evidence type="ECO:0000256" key="1">
    <source>
        <dbReference type="ARBA" id="ARBA00011970"/>
    </source>
</evidence>